<organism evidence="1 2">
    <name type="scientific">Sphingomonas caseinilyticus</name>
    <dbReference type="NCBI Taxonomy" id="2908205"/>
    <lineage>
        <taxon>Bacteria</taxon>
        <taxon>Pseudomonadati</taxon>
        <taxon>Pseudomonadota</taxon>
        <taxon>Alphaproteobacteria</taxon>
        <taxon>Sphingomonadales</taxon>
        <taxon>Sphingomonadaceae</taxon>
        <taxon>Sphingomonas</taxon>
    </lineage>
</organism>
<protein>
    <submittedName>
        <fullName evidence="1">Uncharacterized protein</fullName>
    </submittedName>
</protein>
<name>A0ABT0RSE4_9SPHN</name>
<evidence type="ECO:0000313" key="1">
    <source>
        <dbReference type="EMBL" id="MCL6697933.1"/>
    </source>
</evidence>
<dbReference type="Proteomes" id="UP001203410">
    <property type="component" value="Unassembled WGS sequence"/>
</dbReference>
<reference evidence="1 2" key="1">
    <citation type="submission" date="2022-05" db="EMBL/GenBank/DDBJ databases">
        <authorList>
            <person name="Jo J.-H."/>
            <person name="Im W.-T."/>
        </authorList>
    </citation>
    <scope>NUCLEOTIDE SEQUENCE [LARGE SCALE GENOMIC DNA]</scope>
    <source>
        <strain evidence="1 2">NSE70-1</strain>
    </source>
</reference>
<proteinExistence type="predicted"/>
<sequence length="154" mass="17240">MKNYRVVPNDAFSEQIRKSIEGGTAPEWQRKRYFEDIASGTSPGGYYGRFEIAVDKVLKGRAGKTLSVTLADWIIPHVGDDSSRLPKHLASKRYVIALNMPDAGSAIGHSADAQLLTVHMNYCLGPFMGHPDFEAAIENYQQWLREQGRKHPSH</sequence>
<evidence type="ECO:0000313" key="2">
    <source>
        <dbReference type="Proteomes" id="UP001203410"/>
    </source>
</evidence>
<keyword evidence="2" id="KW-1185">Reference proteome</keyword>
<gene>
    <name evidence="1" type="ORF">LZ496_03930</name>
</gene>
<dbReference type="RefSeq" id="WP_249903283.1">
    <property type="nucleotide sequence ID" value="NZ_JAMGBA010000001.1"/>
</dbReference>
<dbReference type="EMBL" id="JAMGBA010000001">
    <property type="protein sequence ID" value="MCL6697933.1"/>
    <property type="molecule type" value="Genomic_DNA"/>
</dbReference>
<accession>A0ABT0RSE4</accession>
<comment type="caution">
    <text evidence="1">The sequence shown here is derived from an EMBL/GenBank/DDBJ whole genome shotgun (WGS) entry which is preliminary data.</text>
</comment>